<dbReference type="GO" id="GO:0016323">
    <property type="term" value="C:basolateral plasma membrane"/>
    <property type="evidence" value="ECO:0007669"/>
    <property type="project" value="TreeGrafter"/>
</dbReference>
<dbReference type="Pfam" id="PF03137">
    <property type="entry name" value="OATP"/>
    <property type="match status" value="1"/>
</dbReference>
<comment type="similarity">
    <text evidence="2">Belongs to the organo anion transporter (TC 2.A.60) family.</text>
</comment>
<reference evidence="11" key="1">
    <citation type="submission" date="2016-11" db="UniProtKB">
        <authorList>
            <consortium name="WormBaseParasite"/>
        </authorList>
    </citation>
    <scope>IDENTIFICATION</scope>
</reference>
<evidence type="ECO:0000256" key="7">
    <source>
        <dbReference type="ARBA" id="ARBA00023157"/>
    </source>
</evidence>
<name>A0A1I7WUY4_HETBA</name>
<evidence type="ECO:0000313" key="10">
    <source>
        <dbReference type="Proteomes" id="UP000095283"/>
    </source>
</evidence>
<feature type="transmembrane region" description="Helical" evidence="8">
    <location>
        <begin position="47"/>
        <end position="71"/>
    </location>
</feature>
<dbReference type="PROSITE" id="PS51465">
    <property type="entry name" value="KAZAL_2"/>
    <property type="match status" value="1"/>
</dbReference>
<dbReference type="PANTHER" id="PTHR11388:SF100">
    <property type="entry name" value="SOLUTE CARRIER ORGANIC ANION TRANSPORTER FAMILY MEMBER 4A1"/>
    <property type="match status" value="1"/>
</dbReference>
<evidence type="ECO:0000259" key="9">
    <source>
        <dbReference type="PROSITE" id="PS51465"/>
    </source>
</evidence>
<feature type="transmembrane region" description="Helical" evidence="8">
    <location>
        <begin position="201"/>
        <end position="222"/>
    </location>
</feature>
<dbReference type="WBParaSite" id="Hba_08953">
    <property type="protein sequence ID" value="Hba_08953"/>
    <property type="gene ID" value="Hba_08953"/>
</dbReference>
<accession>A0A1I7WUY4</accession>
<dbReference type="GO" id="GO:0043252">
    <property type="term" value="P:sodium-independent organic anion transport"/>
    <property type="evidence" value="ECO:0007669"/>
    <property type="project" value="TreeGrafter"/>
</dbReference>
<feature type="transmembrane region" description="Helical" evidence="8">
    <location>
        <begin position="12"/>
        <end position="35"/>
    </location>
</feature>
<dbReference type="Proteomes" id="UP000095283">
    <property type="component" value="Unplaced"/>
</dbReference>
<protein>
    <submittedName>
        <fullName evidence="11">Kazal-like domain-containing protein</fullName>
    </submittedName>
</protein>
<keyword evidence="4 8" id="KW-0812">Transmembrane</keyword>
<evidence type="ECO:0000256" key="1">
    <source>
        <dbReference type="ARBA" id="ARBA00004651"/>
    </source>
</evidence>
<keyword evidence="6 8" id="KW-0472">Membrane</keyword>
<keyword evidence="3" id="KW-1003">Cell membrane</keyword>
<dbReference type="SUPFAM" id="SSF103473">
    <property type="entry name" value="MFS general substrate transporter"/>
    <property type="match status" value="1"/>
</dbReference>
<keyword evidence="7" id="KW-1015">Disulfide bond</keyword>
<keyword evidence="5 8" id="KW-1133">Transmembrane helix</keyword>
<feature type="domain" description="Kazal-like" evidence="9">
    <location>
        <begin position="119"/>
        <end position="174"/>
    </location>
</feature>
<dbReference type="AlphaFoldDB" id="A0A1I7WUY4"/>
<proteinExistence type="inferred from homology"/>
<dbReference type="InterPro" id="IPR002350">
    <property type="entry name" value="Kazal_dom"/>
</dbReference>
<sequence>MSLLQKICRNPTFVVCIVVGIFESIIINGFAAFMPKILETLLSTTPIFASYLSSIVIFAAAAGVMVGGTIIRKLRLQIRGWNVENDRMLSCGGANIHYWPTCSLSPKKFCGEIHHNIDHNISSSCNMACSCKVEWNPVCHQSTGYIYYSACFAGCTKKSEDEMNTTWSACSCLSPNSTFHGSTTVSSDILIRGYCHSDCGYSVYILMLTLFVTVVSSFASGIPTQQVYCLFKNLYFITIHLLL</sequence>
<organism evidence="10 11">
    <name type="scientific">Heterorhabditis bacteriophora</name>
    <name type="common">Entomopathogenic nematode worm</name>
    <dbReference type="NCBI Taxonomy" id="37862"/>
    <lineage>
        <taxon>Eukaryota</taxon>
        <taxon>Metazoa</taxon>
        <taxon>Ecdysozoa</taxon>
        <taxon>Nematoda</taxon>
        <taxon>Chromadorea</taxon>
        <taxon>Rhabditida</taxon>
        <taxon>Rhabditina</taxon>
        <taxon>Rhabditomorpha</taxon>
        <taxon>Strongyloidea</taxon>
        <taxon>Heterorhabditidae</taxon>
        <taxon>Heterorhabditis</taxon>
    </lineage>
</organism>
<evidence type="ECO:0000256" key="6">
    <source>
        <dbReference type="ARBA" id="ARBA00023136"/>
    </source>
</evidence>
<keyword evidence="10" id="KW-1185">Reference proteome</keyword>
<evidence type="ECO:0000256" key="5">
    <source>
        <dbReference type="ARBA" id="ARBA00022989"/>
    </source>
</evidence>
<evidence type="ECO:0000256" key="4">
    <source>
        <dbReference type="ARBA" id="ARBA00022692"/>
    </source>
</evidence>
<dbReference type="GO" id="GO:0015347">
    <property type="term" value="F:sodium-independent organic anion transmembrane transporter activity"/>
    <property type="evidence" value="ECO:0007669"/>
    <property type="project" value="TreeGrafter"/>
</dbReference>
<comment type="subcellular location">
    <subcellularLocation>
        <location evidence="1">Cell membrane</location>
        <topology evidence="1">Multi-pass membrane protein</topology>
    </subcellularLocation>
</comment>
<dbReference type="InterPro" id="IPR004156">
    <property type="entry name" value="OATP"/>
</dbReference>
<evidence type="ECO:0000256" key="3">
    <source>
        <dbReference type="ARBA" id="ARBA00022475"/>
    </source>
</evidence>
<evidence type="ECO:0000256" key="2">
    <source>
        <dbReference type="ARBA" id="ARBA00009657"/>
    </source>
</evidence>
<evidence type="ECO:0000256" key="8">
    <source>
        <dbReference type="SAM" id="Phobius"/>
    </source>
</evidence>
<dbReference type="InterPro" id="IPR036259">
    <property type="entry name" value="MFS_trans_sf"/>
</dbReference>
<dbReference type="PANTHER" id="PTHR11388">
    <property type="entry name" value="ORGANIC ANION TRANSPORTER"/>
    <property type="match status" value="1"/>
</dbReference>
<evidence type="ECO:0000313" key="11">
    <source>
        <dbReference type="WBParaSite" id="Hba_08953"/>
    </source>
</evidence>